<dbReference type="InterPro" id="IPR046335">
    <property type="entry name" value="LacI/GalR-like_sensor"/>
</dbReference>
<dbReference type="GO" id="GO:0000976">
    <property type="term" value="F:transcription cis-regulatory region binding"/>
    <property type="evidence" value="ECO:0007669"/>
    <property type="project" value="TreeGrafter"/>
</dbReference>
<dbReference type="GO" id="GO:0003700">
    <property type="term" value="F:DNA-binding transcription factor activity"/>
    <property type="evidence" value="ECO:0007669"/>
    <property type="project" value="TreeGrafter"/>
</dbReference>
<keyword evidence="2" id="KW-0805">Transcription regulation</keyword>
<reference evidence="6 7" key="1">
    <citation type="submission" date="2016-01" db="EMBL/GenBank/DDBJ databases">
        <title>Complete Genome Sequence of Paenibacillus yonginensis DCY84, a novel Plant Growth-Promoting Bacteria with Elicitation of Induced Systemic Resistance.</title>
        <authorList>
            <person name="Kim Y.J."/>
            <person name="Yang D.C."/>
            <person name="Sukweenadhi J."/>
        </authorList>
    </citation>
    <scope>NUCLEOTIDE SEQUENCE [LARGE SCALE GENOMIC DNA]</scope>
    <source>
        <strain evidence="6 7">DCY84</strain>
    </source>
</reference>
<protein>
    <recommendedName>
        <fullName evidence="5">HTH lacI-type domain-containing protein</fullName>
    </recommendedName>
</protein>
<dbReference type="PROSITE" id="PS50932">
    <property type="entry name" value="HTH_LACI_2"/>
    <property type="match status" value="1"/>
</dbReference>
<dbReference type="InterPro" id="IPR000843">
    <property type="entry name" value="HTH_LacI"/>
</dbReference>
<organism evidence="6 7">
    <name type="scientific">Paenibacillus yonginensis</name>
    <dbReference type="NCBI Taxonomy" id="1462996"/>
    <lineage>
        <taxon>Bacteria</taxon>
        <taxon>Bacillati</taxon>
        <taxon>Bacillota</taxon>
        <taxon>Bacilli</taxon>
        <taxon>Bacillales</taxon>
        <taxon>Paenibacillaceae</taxon>
        <taxon>Paenibacillus</taxon>
    </lineage>
</organism>
<keyword evidence="4" id="KW-0804">Transcription</keyword>
<accession>A0A1B1MVP3</accession>
<evidence type="ECO:0000256" key="4">
    <source>
        <dbReference type="ARBA" id="ARBA00023163"/>
    </source>
</evidence>
<keyword evidence="1" id="KW-0678">Repressor</keyword>
<sequence>MDVIYHMEQEQIGMARKISIQFLADQLGLSKYAVSRALSGKSGVSEATRARVLELARTTGYYKQQNKLPSRSETRSTASFVLICMKQNHQGNASYWQRVLSGLISGCSEQGWHHLILAPSETEIGRAASPEEAIAPHLDWAGCIGIIVMGDFSYPVLHTLENTGKPLVLVDHKDPMVKCDKVVHDNLEAGSTLVRHMLSLGMRHIGFIGDNGRTTSFMERQLGVRSGFEAYAEPGVRLSEFNLPYMEGGPGWLKEMWGRYEALPPEERPDSWICANDDMALGWMHRLQETGISLPGDLRIAGIDNIKAAAESSPPLTTVHLHKEELGQRAVEVLKRRIDRPGAPQETLSLSADLIMRLST</sequence>
<evidence type="ECO:0000313" key="6">
    <source>
        <dbReference type="EMBL" id="ANS73251.1"/>
    </source>
</evidence>
<dbReference type="Gene3D" id="1.10.260.40">
    <property type="entry name" value="lambda repressor-like DNA-binding domains"/>
    <property type="match status" value="1"/>
</dbReference>
<feature type="domain" description="HTH lacI-type" evidence="5">
    <location>
        <begin position="18"/>
        <end position="72"/>
    </location>
</feature>
<dbReference type="AlphaFoldDB" id="A0A1B1MVP3"/>
<dbReference type="SUPFAM" id="SSF53822">
    <property type="entry name" value="Periplasmic binding protein-like I"/>
    <property type="match status" value="1"/>
</dbReference>
<evidence type="ECO:0000259" key="5">
    <source>
        <dbReference type="PROSITE" id="PS50932"/>
    </source>
</evidence>
<evidence type="ECO:0000256" key="1">
    <source>
        <dbReference type="ARBA" id="ARBA00022491"/>
    </source>
</evidence>
<dbReference type="Proteomes" id="UP000092573">
    <property type="component" value="Chromosome"/>
</dbReference>
<dbReference type="STRING" id="1462996.AWM70_00510"/>
<dbReference type="InterPro" id="IPR028082">
    <property type="entry name" value="Peripla_BP_I"/>
</dbReference>
<dbReference type="InterPro" id="IPR010982">
    <property type="entry name" value="Lambda_DNA-bd_dom_sf"/>
</dbReference>
<gene>
    <name evidence="6" type="ORF">AWM70_00510</name>
</gene>
<dbReference type="EMBL" id="CP014167">
    <property type="protein sequence ID" value="ANS73251.1"/>
    <property type="molecule type" value="Genomic_DNA"/>
</dbReference>
<keyword evidence="3" id="KW-0238">DNA-binding</keyword>
<dbReference type="Pfam" id="PF00356">
    <property type="entry name" value="LacI"/>
    <property type="match status" value="1"/>
</dbReference>
<proteinExistence type="predicted"/>
<dbReference type="PANTHER" id="PTHR30146">
    <property type="entry name" value="LACI-RELATED TRANSCRIPTIONAL REPRESSOR"/>
    <property type="match status" value="1"/>
</dbReference>
<keyword evidence="7" id="KW-1185">Reference proteome</keyword>
<dbReference type="SUPFAM" id="SSF47413">
    <property type="entry name" value="lambda repressor-like DNA-binding domains"/>
    <property type="match status" value="1"/>
</dbReference>
<evidence type="ECO:0000313" key="7">
    <source>
        <dbReference type="Proteomes" id="UP000092573"/>
    </source>
</evidence>
<evidence type="ECO:0000256" key="2">
    <source>
        <dbReference type="ARBA" id="ARBA00023015"/>
    </source>
</evidence>
<dbReference type="PANTHER" id="PTHR30146:SF148">
    <property type="entry name" value="HTH-TYPE TRANSCRIPTIONAL REPRESSOR PURR-RELATED"/>
    <property type="match status" value="1"/>
</dbReference>
<dbReference type="KEGG" id="pyg:AWM70_00510"/>
<dbReference type="SMART" id="SM00354">
    <property type="entry name" value="HTH_LACI"/>
    <property type="match status" value="1"/>
</dbReference>
<evidence type="ECO:0000256" key="3">
    <source>
        <dbReference type="ARBA" id="ARBA00023125"/>
    </source>
</evidence>
<dbReference type="Pfam" id="PF13377">
    <property type="entry name" value="Peripla_BP_3"/>
    <property type="match status" value="1"/>
</dbReference>
<dbReference type="Gene3D" id="3.40.50.2300">
    <property type="match status" value="2"/>
</dbReference>
<dbReference type="OrthoDB" id="2026446at2"/>
<name>A0A1B1MVP3_9BACL</name>
<dbReference type="CDD" id="cd01392">
    <property type="entry name" value="HTH_LacI"/>
    <property type="match status" value="1"/>
</dbReference>